<dbReference type="EMBL" id="JAGETZ010000020">
    <property type="protein sequence ID" value="MBO2012779.1"/>
    <property type="molecule type" value="Genomic_DNA"/>
</dbReference>
<accession>A0ABS3QND1</accession>
<evidence type="ECO:0000256" key="1">
    <source>
        <dbReference type="SAM" id="Phobius"/>
    </source>
</evidence>
<evidence type="ECO:0000313" key="3">
    <source>
        <dbReference type="EMBL" id="MBO2012779.1"/>
    </source>
</evidence>
<name>A0ABS3QND1_9BACT</name>
<dbReference type="Proteomes" id="UP000664369">
    <property type="component" value="Unassembled WGS sequence"/>
</dbReference>
<organism evidence="3 4">
    <name type="scientific">Hymenobacter negativus</name>
    <dbReference type="NCBI Taxonomy" id="2795026"/>
    <lineage>
        <taxon>Bacteria</taxon>
        <taxon>Pseudomonadati</taxon>
        <taxon>Bacteroidota</taxon>
        <taxon>Cytophagia</taxon>
        <taxon>Cytophagales</taxon>
        <taxon>Hymenobacteraceae</taxon>
        <taxon>Hymenobacter</taxon>
    </lineage>
</organism>
<protein>
    <recommendedName>
        <fullName evidence="5">Translation initiation factor 2</fullName>
    </recommendedName>
</protein>
<evidence type="ECO:0000256" key="2">
    <source>
        <dbReference type="SAM" id="SignalP"/>
    </source>
</evidence>
<keyword evidence="4" id="KW-1185">Reference proteome</keyword>
<evidence type="ECO:0008006" key="5">
    <source>
        <dbReference type="Google" id="ProtNLM"/>
    </source>
</evidence>
<feature type="chain" id="PRO_5045992287" description="Translation initiation factor 2" evidence="2">
    <location>
        <begin position="27"/>
        <end position="206"/>
    </location>
</feature>
<comment type="caution">
    <text evidence="3">The sequence shown here is derived from an EMBL/GenBank/DDBJ whole genome shotgun (WGS) entry which is preliminary data.</text>
</comment>
<reference evidence="3 4" key="1">
    <citation type="submission" date="2021-03" db="EMBL/GenBank/DDBJ databases">
        <authorList>
            <person name="Kim M.K."/>
        </authorList>
    </citation>
    <scope>NUCLEOTIDE SEQUENCE [LARGE SCALE GENOMIC DNA]</scope>
    <source>
        <strain evidence="3 4">BT442</strain>
    </source>
</reference>
<evidence type="ECO:0000313" key="4">
    <source>
        <dbReference type="Proteomes" id="UP000664369"/>
    </source>
</evidence>
<sequence>MKNHFSVLAKLVAVAVCGLSLGSCNRAEYAMLPKGASYHGVTRVSTPVPAAPSAAATETPAAEAPATVVSEPVAAPAAVASAAPAPAKAQSKTTAAKPAEAVAAKSLSTPSATATTSTAPTPKLNAVQRLALNKVARKLDKAMHKATARQQDNTASTARGGIDGNLRIGIILLLVGLLLGLINGLIGTIVAIIGLIFIVLWLLDQL</sequence>
<keyword evidence="1" id="KW-0472">Membrane</keyword>
<keyword evidence="1" id="KW-0812">Transmembrane</keyword>
<dbReference type="RefSeq" id="WP_208178511.1">
    <property type="nucleotide sequence ID" value="NZ_JAGETZ010000020.1"/>
</dbReference>
<keyword evidence="1" id="KW-1133">Transmembrane helix</keyword>
<feature type="signal peptide" evidence="2">
    <location>
        <begin position="1"/>
        <end position="26"/>
    </location>
</feature>
<dbReference type="PROSITE" id="PS51257">
    <property type="entry name" value="PROKAR_LIPOPROTEIN"/>
    <property type="match status" value="1"/>
</dbReference>
<feature type="transmembrane region" description="Helical" evidence="1">
    <location>
        <begin position="170"/>
        <end position="203"/>
    </location>
</feature>
<keyword evidence="2" id="KW-0732">Signal</keyword>
<proteinExistence type="predicted"/>
<gene>
    <name evidence="3" type="ORF">J4E00_27205</name>
</gene>